<dbReference type="SMART" id="SM00609">
    <property type="entry name" value="VIT"/>
    <property type="match status" value="1"/>
</dbReference>
<sequence length="790" mass="87569">MVHFYGLLTLQREPVPLKSISVSVSIYEFVADVSATLNYENEEKVPLEAVFLFPMDEDSAVYSFEALVDGKKIVAELQDKMKARTNYEKAISQGHQAFLLEEDSSSRDVFSCNVGNLQPGSKAAVTLKYVQELPLETDGALRFVLPAVLNPRYQFSGSSKDSCLNVKTPIIPVEDLPYTLSMVATIDSKHGIEKVQSNCPLSPTEYLGEDKTSAQVSLAAGHKFDRDVELLIYYSEVHTPSVVLETGMPKMKPGHLMRDPSAMVSFYPNIPEDQPSNTCGEFVFLMDRSGSMQSPMSSQDTSQLRIQAAKETLILLLKSLPMGCYFNIYGFGSSYEAYFPKSVKYTQQTMEEALGRVKLIQADLGGTEILAPLQNIYRGPSIPGHPLQLFVFTDGEVTDTFSVIKEVRINRQKHRCFSFGIGEGASTSLIKGIARASGGTSEFITGKDRMQSKALRTLKRSLQPVVEDVSLSWHLPSGLSAKMLSPEQTVIFRGQRLIIYAQLTGRMPAAETTGKVCLKYTLQGKTFEDKVTFPVQPKPDVNFTIHRLAAKSLLQTKDMGLRDTPASDKKDALNLSLESGIISSFTAFIAINKELNKPVQGPLAHRDIPRPMLLRASAPLKIRCQSGLGKLKACSYSYDKPWMSLEKLPCLLEKTHSSTHRTNLETYHAGFGENHLVQLIYHQNANGSWDLNEDLAKVLGVSLEEITAAHPAELVDSSGWATILAVIWLHGNGKDLKCEWELLERKAMAWMRVHAGRSTILRPVSFPFPGLAEGYHKRVPLSPVSTILLY</sequence>
<organism evidence="4 5">
    <name type="scientific">Rhinopithecus bieti</name>
    <name type="common">Black snub-nosed monkey</name>
    <name type="synonym">Pygathrix bieti</name>
    <dbReference type="NCBI Taxonomy" id="61621"/>
    <lineage>
        <taxon>Eukaryota</taxon>
        <taxon>Metazoa</taxon>
        <taxon>Chordata</taxon>
        <taxon>Craniata</taxon>
        <taxon>Vertebrata</taxon>
        <taxon>Euteleostomi</taxon>
        <taxon>Mammalia</taxon>
        <taxon>Eutheria</taxon>
        <taxon>Euarchontoglires</taxon>
        <taxon>Primates</taxon>
        <taxon>Haplorrhini</taxon>
        <taxon>Catarrhini</taxon>
        <taxon>Cercopithecidae</taxon>
        <taxon>Colobinae</taxon>
        <taxon>Rhinopithecus</taxon>
    </lineage>
</organism>
<dbReference type="Ensembl" id="ENSRBIT00000052163.1">
    <property type="protein sequence ID" value="ENSRBIP00000028225.1"/>
    <property type="gene ID" value="ENSRBIG00000037988.1"/>
</dbReference>
<dbReference type="InterPro" id="IPR013694">
    <property type="entry name" value="VIT"/>
</dbReference>
<dbReference type="SMART" id="SM00327">
    <property type="entry name" value="VWA"/>
    <property type="match status" value="1"/>
</dbReference>
<dbReference type="PANTHER" id="PTHR45737">
    <property type="entry name" value="VON WILLEBRAND FACTOR A DOMAIN-CONTAINING PROTEIN 5A"/>
    <property type="match status" value="1"/>
</dbReference>
<dbReference type="Gene3D" id="3.40.50.410">
    <property type="entry name" value="von Willebrand factor, type A domain"/>
    <property type="match status" value="1"/>
</dbReference>
<dbReference type="GO" id="GO:0005654">
    <property type="term" value="C:nucleoplasm"/>
    <property type="evidence" value="ECO:0007669"/>
    <property type="project" value="Ensembl"/>
</dbReference>
<evidence type="ECO:0000259" key="3">
    <source>
        <dbReference type="PROSITE" id="PS51468"/>
    </source>
</evidence>
<name>A0A2K6LXG9_RHIBE</name>
<dbReference type="Pfam" id="PF08487">
    <property type="entry name" value="VIT"/>
    <property type="match status" value="1"/>
</dbReference>
<feature type="domain" description="VIT" evidence="3">
    <location>
        <begin position="1"/>
        <end position="131"/>
    </location>
</feature>
<proteinExistence type="predicted"/>
<evidence type="ECO:0000313" key="4">
    <source>
        <dbReference type="Ensembl" id="ENSRBIP00000028225.1"/>
    </source>
</evidence>
<reference evidence="4 5" key="1">
    <citation type="submission" date="2016-06" db="EMBL/GenBank/DDBJ databases">
        <title>Genome of Rhinopithecus bieti.</title>
        <authorList>
            <person name="Wu"/>
            <person name="C.-I. and Zhang"/>
            <person name="Y."/>
        </authorList>
    </citation>
    <scope>NUCLEOTIDE SEQUENCE</scope>
</reference>
<dbReference type="InterPro" id="IPR036465">
    <property type="entry name" value="vWFA_dom_sf"/>
</dbReference>
<dbReference type="PROSITE" id="PS50234">
    <property type="entry name" value="VWFA"/>
    <property type="match status" value="1"/>
</dbReference>
<dbReference type="InterPro" id="IPR002035">
    <property type="entry name" value="VWF_A"/>
</dbReference>
<dbReference type="PANTHER" id="PTHR45737:SF6">
    <property type="entry name" value="VON WILLEBRAND FACTOR A DOMAIN-CONTAINING PROTEIN 5A"/>
    <property type="match status" value="1"/>
</dbReference>
<feature type="domain" description="VWFA" evidence="2">
    <location>
        <begin position="281"/>
        <end position="462"/>
    </location>
</feature>
<dbReference type="Proteomes" id="UP000233180">
    <property type="component" value="Unassembled WGS sequence"/>
</dbReference>
<gene>
    <name evidence="4" type="primary">VWA5A</name>
</gene>
<reference evidence="4" key="2">
    <citation type="submission" date="2025-08" db="UniProtKB">
        <authorList>
            <consortium name="Ensembl"/>
        </authorList>
    </citation>
    <scope>IDENTIFICATION</scope>
</reference>
<protein>
    <recommendedName>
        <fullName evidence="1">von Willebrand factor A domain-containing protein 5A</fullName>
    </recommendedName>
</protein>
<dbReference type="FunFam" id="3.40.50.410:FF:000069">
    <property type="entry name" value="von Willebrand factor A domain containing 5A"/>
    <property type="match status" value="1"/>
</dbReference>
<dbReference type="CDD" id="cd01461">
    <property type="entry name" value="vWA_interalpha_trypsin_inhibitor"/>
    <property type="match status" value="1"/>
</dbReference>
<dbReference type="STRING" id="61621.ENSRBIP00000028225"/>
<evidence type="ECO:0000256" key="1">
    <source>
        <dbReference type="ARBA" id="ARBA00069828"/>
    </source>
</evidence>
<reference evidence="4" key="3">
    <citation type="submission" date="2025-09" db="UniProtKB">
        <authorList>
            <consortium name="Ensembl"/>
        </authorList>
    </citation>
    <scope>IDENTIFICATION</scope>
</reference>
<keyword evidence="5" id="KW-1185">Reference proteome</keyword>
<evidence type="ECO:0000313" key="5">
    <source>
        <dbReference type="Proteomes" id="UP000233180"/>
    </source>
</evidence>
<accession>A0A2K6LXG9</accession>
<dbReference type="PROSITE" id="PS51468">
    <property type="entry name" value="VIT"/>
    <property type="match status" value="1"/>
</dbReference>
<dbReference type="AlphaFoldDB" id="A0A2K6LXG9"/>
<dbReference type="SUPFAM" id="SSF53300">
    <property type="entry name" value="vWA-like"/>
    <property type="match status" value="1"/>
</dbReference>
<dbReference type="Pfam" id="PF13768">
    <property type="entry name" value="VWA_3"/>
    <property type="match status" value="1"/>
</dbReference>
<dbReference type="GeneTree" id="ENSGT00940000159961"/>
<evidence type="ECO:0000259" key="2">
    <source>
        <dbReference type="PROSITE" id="PS50234"/>
    </source>
</evidence>